<evidence type="ECO:0000313" key="2">
    <source>
        <dbReference type="EMBL" id="MFC5628511.1"/>
    </source>
</evidence>
<keyword evidence="1" id="KW-0812">Transmembrane</keyword>
<keyword evidence="1" id="KW-1133">Transmembrane helix</keyword>
<name>A0ABW0U7B9_9BACI</name>
<dbReference type="Proteomes" id="UP001596143">
    <property type="component" value="Unassembled WGS sequence"/>
</dbReference>
<organism evidence="2 3">
    <name type="scientific">Aliibacillus thermotolerans</name>
    <dbReference type="NCBI Taxonomy" id="1834418"/>
    <lineage>
        <taxon>Bacteria</taxon>
        <taxon>Bacillati</taxon>
        <taxon>Bacillota</taxon>
        <taxon>Bacilli</taxon>
        <taxon>Bacillales</taxon>
        <taxon>Bacillaceae</taxon>
        <taxon>Aliibacillus</taxon>
    </lineage>
</organism>
<evidence type="ECO:0008006" key="4">
    <source>
        <dbReference type="Google" id="ProtNLM"/>
    </source>
</evidence>
<proteinExistence type="predicted"/>
<protein>
    <recommendedName>
        <fullName evidence="4">DUF1405 domain-containing protein</fullName>
    </recommendedName>
</protein>
<dbReference type="RefSeq" id="WP_270896760.1">
    <property type="nucleotide sequence ID" value="NZ_JBHSPF010000023.1"/>
</dbReference>
<accession>A0ABW0U7B9</accession>
<dbReference type="InterPro" id="IPR014617">
    <property type="entry name" value="YphA_Bacsu"/>
</dbReference>
<evidence type="ECO:0000256" key="1">
    <source>
        <dbReference type="SAM" id="Phobius"/>
    </source>
</evidence>
<keyword evidence="1" id="KW-0472">Membrane</keyword>
<keyword evidence="3" id="KW-1185">Reference proteome</keyword>
<feature type="transmembrane region" description="Helical" evidence="1">
    <location>
        <begin position="78"/>
        <end position="98"/>
    </location>
</feature>
<feature type="transmembrane region" description="Helical" evidence="1">
    <location>
        <begin position="104"/>
        <end position="123"/>
    </location>
</feature>
<dbReference type="Pfam" id="PF24124">
    <property type="entry name" value="YphA"/>
    <property type="match status" value="1"/>
</dbReference>
<feature type="transmembrane region" description="Helical" evidence="1">
    <location>
        <begin position="161"/>
        <end position="179"/>
    </location>
</feature>
<gene>
    <name evidence="2" type="ORF">ACFPTR_06320</name>
</gene>
<feature type="transmembrane region" description="Helical" evidence="1">
    <location>
        <begin position="45"/>
        <end position="66"/>
    </location>
</feature>
<reference evidence="3" key="1">
    <citation type="journal article" date="2019" name="Int. J. Syst. Evol. Microbiol.">
        <title>The Global Catalogue of Microorganisms (GCM) 10K type strain sequencing project: providing services to taxonomists for standard genome sequencing and annotation.</title>
        <authorList>
            <consortium name="The Broad Institute Genomics Platform"/>
            <consortium name="The Broad Institute Genome Sequencing Center for Infectious Disease"/>
            <person name="Wu L."/>
            <person name="Ma J."/>
        </authorList>
    </citation>
    <scope>NUCLEOTIDE SEQUENCE [LARGE SCALE GENOMIC DNA]</scope>
    <source>
        <strain evidence="3">CGMCC 1.15790</strain>
    </source>
</reference>
<feature type="transmembrane region" description="Helical" evidence="1">
    <location>
        <begin position="130"/>
        <end position="149"/>
    </location>
</feature>
<sequence length="190" mass="23099">MDSTFFLIICWYLWCIQTFFAKKNTFRTTSVMMILTFIILYPFQWSFSFGDVRPAFLFLFFIGCYYLTSMPFSTRWKIVVITIGMAFLYASFRMALWYEPVVFLFGKVETLLACFYLLFLMIMRPIINRTVCALLSFCLGEMMYHYHLYPWTEGVIIGETFFFHFFILFFFMIYIEFILSHKWFKMMKRA</sequence>
<evidence type="ECO:0000313" key="3">
    <source>
        <dbReference type="Proteomes" id="UP001596143"/>
    </source>
</evidence>
<dbReference type="EMBL" id="JBHSPF010000023">
    <property type="protein sequence ID" value="MFC5628511.1"/>
    <property type="molecule type" value="Genomic_DNA"/>
</dbReference>
<comment type="caution">
    <text evidence="2">The sequence shown here is derived from an EMBL/GenBank/DDBJ whole genome shotgun (WGS) entry which is preliminary data.</text>
</comment>